<protein>
    <submittedName>
        <fullName evidence="1">4'-phosphopantetheinyl transferase</fullName>
        <ecNumber evidence="1">2.7.8.7</ecNumber>
    </submittedName>
</protein>
<proteinExistence type="predicted"/>
<dbReference type="EMBL" id="ABCJ01000003">
    <property type="protein sequence ID" value="EDM23800.1"/>
    <property type="molecule type" value="Genomic_DNA"/>
</dbReference>
<keyword evidence="1" id="KW-0808">Transferase</keyword>
<evidence type="ECO:0000313" key="1">
    <source>
        <dbReference type="EMBL" id="EDM23800.1"/>
    </source>
</evidence>
<sequence>MTGKKNAIKKIKKIYKKKWVKFGTLYAKNLKNHDKIGILKEL</sequence>
<comment type="caution">
    <text evidence="1">The sequence shown here is derived from an EMBL/GenBank/DDBJ whole genome shotgun (WGS) entry which is preliminary data.</text>
</comment>
<evidence type="ECO:0000313" key="2">
    <source>
        <dbReference type="Proteomes" id="UP000003288"/>
    </source>
</evidence>
<dbReference type="EC" id="2.7.8.7" evidence="1"/>
<accession>A0AAI9AHP3</accession>
<dbReference type="Proteomes" id="UP000003288">
    <property type="component" value="Unassembled WGS sequence"/>
</dbReference>
<name>A0AAI9AHP3_9BACT</name>
<organism evidence="1 2">
    <name type="scientific">Caminibacter mediatlanticus TB-2</name>
    <dbReference type="NCBI Taxonomy" id="391592"/>
    <lineage>
        <taxon>Bacteria</taxon>
        <taxon>Pseudomonadati</taxon>
        <taxon>Campylobacterota</taxon>
        <taxon>Epsilonproteobacteria</taxon>
        <taxon>Nautiliales</taxon>
        <taxon>Nautiliaceae</taxon>
        <taxon>Caminibacter</taxon>
    </lineage>
</organism>
<gene>
    <name evidence="1" type="primary">acpS</name>
    <name evidence="1" type="ORF">CMTB2_00994</name>
</gene>
<dbReference type="AlphaFoldDB" id="A0AAI9AHP3"/>
<dbReference type="GO" id="GO:0008897">
    <property type="term" value="F:holo-[acyl-carrier-protein] synthase activity"/>
    <property type="evidence" value="ECO:0007669"/>
    <property type="project" value="UniProtKB-EC"/>
</dbReference>
<reference evidence="1 2" key="1">
    <citation type="journal article" date="2011" name="Stand. Genomic Sci.">
        <title>Draft genome sequence of Caminibacter mediatlanticus strain TB-2, an epsilonproteobacterium isolated from a deep-sea hydrothermal vent.</title>
        <authorList>
            <person name="Giovannelli D."/>
            <person name="Ferriera S."/>
            <person name="Johnson J."/>
            <person name="Kravitz S."/>
            <person name="Perez-Rodriguez I."/>
            <person name="Ricci J."/>
            <person name="O'Brien C."/>
            <person name="Voordeckers J.W."/>
            <person name="Bini E."/>
            <person name="Vetriani C."/>
        </authorList>
    </citation>
    <scope>NUCLEOTIDE SEQUENCE [LARGE SCALE GENOMIC DNA]</scope>
    <source>
        <strain evidence="1 2">TB-2</strain>
    </source>
</reference>